<protein>
    <recommendedName>
        <fullName evidence="5">FYVE-type domain-containing protein</fullName>
    </recommendedName>
</protein>
<proteinExistence type="predicted"/>
<evidence type="ECO:0000256" key="3">
    <source>
        <dbReference type="ARBA" id="ARBA00022833"/>
    </source>
</evidence>
<dbReference type="PROSITE" id="PS50178">
    <property type="entry name" value="ZF_FYVE"/>
    <property type="match status" value="1"/>
</dbReference>
<organism evidence="6 7">
    <name type="scientific">Lunasporangiospora selenospora</name>
    <dbReference type="NCBI Taxonomy" id="979761"/>
    <lineage>
        <taxon>Eukaryota</taxon>
        <taxon>Fungi</taxon>
        <taxon>Fungi incertae sedis</taxon>
        <taxon>Mucoromycota</taxon>
        <taxon>Mortierellomycotina</taxon>
        <taxon>Mortierellomycetes</taxon>
        <taxon>Mortierellales</taxon>
        <taxon>Mortierellaceae</taxon>
        <taxon>Lunasporangiospora</taxon>
    </lineage>
</organism>
<comment type="caution">
    <text evidence="6">The sequence shown here is derived from an EMBL/GenBank/DDBJ whole genome shotgun (WGS) entry which is preliminary data.</text>
</comment>
<evidence type="ECO:0000313" key="6">
    <source>
        <dbReference type="EMBL" id="KAF9542712.1"/>
    </source>
</evidence>
<dbReference type="SUPFAM" id="SSF57903">
    <property type="entry name" value="FYVE/PHD zinc finger"/>
    <property type="match status" value="1"/>
</dbReference>
<evidence type="ECO:0000256" key="4">
    <source>
        <dbReference type="PROSITE-ProRule" id="PRU00091"/>
    </source>
</evidence>
<dbReference type="InterPro" id="IPR017455">
    <property type="entry name" value="Znf_FYVE-rel"/>
</dbReference>
<keyword evidence="3" id="KW-0862">Zinc</keyword>
<sequence>RAEIIDLDGTGIGHYGAAKLITEYTKDLHIERCPRVNVGSLIQAIAGYRWLSHDLEPVCLYTKNRETRGMHNYNTIIKPLHDYNWAVAMVSNNCRCRYVKVEEYKGSEDTDVTPCHACGKGVGGVMRDSTCNECGYVTCTDCQQKVCDAPNCEARFCKGCATEVKCSICHKEWCGWCNMVMVFQCYGCEATVCGECQPSRLKCSVEEYRQYCAQCTSAMADRDDHWCCDTGNFSMEP</sequence>
<keyword evidence="7" id="KW-1185">Reference proteome</keyword>
<accession>A0A9P6F5Z8</accession>
<dbReference type="GO" id="GO:0008270">
    <property type="term" value="F:zinc ion binding"/>
    <property type="evidence" value="ECO:0007669"/>
    <property type="project" value="UniProtKB-KW"/>
</dbReference>
<keyword evidence="1" id="KW-0479">Metal-binding</keyword>
<feature type="domain" description="FYVE-type" evidence="5">
    <location>
        <begin position="109"/>
        <end position="165"/>
    </location>
</feature>
<dbReference type="OrthoDB" id="2356384at2759"/>
<gene>
    <name evidence="6" type="ORF">BGW38_009780</name>
</gene>
<reference evidence="6" key="1">
    <citation type="journal article" date="2020" name="Fungal Divers.">
        <title>Resolving the Mortierellaceae phylogeny through synthesis of multi-gene phylogenetics and phylogenomics.</title>
        <authorList>
            <person name="Vandepol N."/>
            <person name="Liber J."/>
            <person name="Desiro A."/>
            <person name="Na H."/>
            <person name="Kennedy M."/>
            <person name="Barry K."/>
            <person name="Grigoriev I.V."/>
            <person name="Miller A.N."/>
            <person name="O'Donnell K."/>
            <person name="Stajich J.E."/>
            <person name="Bonito G."/>
        </authorList>
    </citation>
    <scope>NUCLEOTIDE SEQUENCE</scope>
    <source>
        <strain evidence="6">KOD1015</strain>
    </source>
</reference>
<feature type="non-terminal residue" evidence="6">
    <location>
        <position position="237"/>
    </location>
</feature>
<evidence type="ECO:0000256" key="2">
    <source>
        <dbReference type="ARBA" id="ARBA00022771"/>
    </source>
</evidence>
<feature type="non-terminal residue" evidence="6">
    <location>
        <position position="1"/>
    </location>
</feature>
<evidence type="ECO:0000313" key="7">
    <source>
        <dbReference type="Proteomes" id="UP000780801"/>
    </source>
</evidence>
<dbReference type="EMBL" id="JAABOA010007409">
    <property type="protein sequence ID" value="KAF9542712.1"/>
    <property type="molecule type" value="Genomic_DNA"/>
</dbReference>
<evidence type="ECO:0000256" key="1">
    <source>
        <dbReference type="ARBA" id="ARBA00022723"/>
    </source>
</evidence>
<keyword evidence="2 4" id="KW-0863">Zinc-finger</keyword>
<dbReference type="AlphaFoldDB" id="A0A9P6F5Z8"/>
<dbReference type="Proteomes" id="UP000780801">
    <property type="component" value="Unassembled WGS sequence"/>
</dbReference>
<name>A0A9P6F5Z8_9FUNG</name>
<evidence type="ECO:0000259" key="5">
    <source>
        <dbReference type="PROSITE" id="PS50178"/>
    </source>
</evidence>
<dbReference type="InterPro" id="IPR011011">
    <property type="entry name" value="Znf_FYVE_PHD"/>
</dbReference>